<evidence type="ECO:0000313" key="2">
    <source>
        <dbReference type="EMBL" id="CCH29397.1"/>
    </source>
</evidence>
<evidence type="ECO:0000313" key="3">
    <source>
        <dbReference type="Proteomes" id="UP000006281"/>
    </source>
</evidence>
<organism evidence="2 3">
    <name type="scientific">Saccharothrix espanaensis (strain ATCC 51144 / DSM 44229 / JCM 9112 / NBRC 15066 / NRRL 15764)</name>
    <dbReference type="NCBI Taxonomy" id="1179773"/>
    <lineage>
        <taxon>Bacteria</taxon>
        <taxon>Bacillati</taxon>
        <taxon>Actinomycetota</taxon>
        <taxon>Actinomycetes</taxon>
        <taxon>Pseudonocardiales</taxon>
        <taxon>Pseudonocardiaceae</taxon>
        <taxon>Saccharothrix</taxon>
    </lineage>
</organism>
<dbReference type="STRING" id="1179773.BN6_20770"/>
<dbReference type="eggNOG" id="ENOG5032S76">
    <property type="taxonomic scope" value="Bacteria"/>
</dbReference>
<dbReference type="AlphaFoldDB" id="K0JV58"/>
<accession>K0JV58</accession>
<feature type="compositionally biased region" description="Basic and acidic residues" evidence="1">
    <location>
        <begin position="32"/>
        <end position="49"/>
    </location>
</feature>
<feature type="compositionally biased region" description="Basic and acidic residues" evidence="1">
    <location>
        <begin position="1"/>
        <end position="13"/>
    </location>
</feature>
<dbReference type="EMBL" id="HE804045">
    <property type="protein sequence ID" value="CCH29397.1"/>
    <property type="molecule type" value="Genomic_DNA"/>
</dbReference>
<proteinExistence type="predicted"/>
<name>K0JV58_SACES</name>
<dbReference type="HOGENOM" id="CLU_026989_0_0_11"/>
<reference evidence="2 3" key="1">
    <citation type="journal article" date="2012" name="BMC Genomics">
        <title>Complete genome sequence of Saccharothrix espanaensis DSM 44229T and comparison to the other completely sequenced Pseudonocardiaceae.</title>
        <authorList>
            <person name="Strobel T."/>
            <person name="Al-Dilaimi A."/>
            <person name="Blom J."/>
            <person name="Gessner A."/>
            <person name="Kalinowski J."/>
            <person name="Luzhetska M."/>
            <person name="Puhler A."/>
            <person name="Szczepanowski R."/>
            <person name="Bechthold A."/>
            <person name="Ruckert C."/>
        </authorList>
    </citation>
    <scope>NUCLEOTIDE SEQUENCE [LARGE SCALE GENOMIC DNA]</scope>
    <source>
        <strain evidence="3">ATCC 51144 / DSM 44229 / JCM 9112 / NBRC 15066 / NRRL 15764</strain>
    </source>
</reference>
<dbReference type="PATRIC" id="fig|1179773.3.peg.2076"/>
<evidence type="ECO:0000256" key="1">
    <source>
        <dbReference type="SAM" id="MobiDB-lite"/>
    </source>
</evidence>
<dbReference type="KEGG" id="sesp:BN6_20770"/>
<feature type="region of interest" description="Disordered" evidence="1">
    <location>
        <begin position="137"/>
        <end position="169"/>
    </location>
</feature>
<sequence>MNPEELFRHERQADTSPADDLAVRRWMNQVEAEQRRRSTTRGADDEAHAEVKRFAHAERALAEGRRAEGRGDLVEAAAQLTLAAEEGVGDAVLRLAGVLTRSERYADALEWCALAEAEGFEEAADLAARCRAALGLPAPTRTDRSGPTEPAPPPPQTEPKRGAGRGLRPTASADLGLTRRLKALACTVPLHELDYHKAKLDWVDASIYQMAEIAMHTIDHITIAMDFDTGAVHDAVRERVVPFVAAQAPGRSPDEHRRVARWVLEKLINVGTVDRVFRHAYGEIDVNGEYQRRTFDFKLVREVPGARGEIYLRTTDEAINVLVGALDTDVASAQVAAEVKLDNLINRGQLADARVAAEQARYRTVQYGEMLRHKLDATRRDVRVVDWEHELPDMLDKALAHIEERFKVEHAILRNITDARDGSDDPDHKRRAAELVDIVADCIRRHTQLQSRLQSARAVFREEQDRQHFSGPPQRAALDLHGQLLKPMLDLPITDAVGPLEQFFRAASGIESPDIPSLPSLVSMLLRPVADRDRTAGPVVNPAIDEAPDDRRFTDEHRRMADTLLELTGRVRPLSAVLREAADFDDDLPVLVALRATNAYSPAIGAAVKHGRDKVLLAVAAGYSVEPSFADVAGDDLLLTTAEVVDLPSDAPVEDVVAAHEESA</sequence>
<gene>
    <name evidence="2" type="ordered locus">BN6_20770</name>
</gene>
<protein>
    <submittedName>
        <fullName evidence="2">Membrane protein</fullName>
    </submittedName>
</protein>
<feature type="region of interest" description="Disordered" evidence="1">
    <location>
        <begin position="1"/>
        <end position="23"/>
    </location>
</feature>
<feature type="region of interest" description="Disordered" evidence="1">
    <location>
        <begin position="30"/>
        <end position="49"/>
    </location>
</feature>
<dbReference type="Proteomes" id="UP000006281">
    <property type="component" value="Chromosome"/>
</dbReference>
<keyword evidence="3" id="KW-1185">Reference proteome</keyword>